<dbReference type="InterPro" id="IPR050900">
    <property type="entry name" value="Transposase_IS3/IS150/IS904"/>
</dbReference>
<reference evidence="3 4" key="1">
    <citation type="submission" date="2018-12" db="EMBL/GenBank/DDBJ databases">
        <title>Deinococcus radiophilus ATCC 27603 genome sequencing and assembly.</title>
        <authorList>
            <person name="Maclea K.S."/>
            <person name="Maynard C.R."/>
        </authorList>
    </citation>
    <scope>NUCLEOTIDE SEQUENCE [LARGE SCALE GENOMIC DNA]</scope>
    <source>
        <strain evidence="3 4">ATCC 27603</strain>
    </source>
</reference>
<protein>
    <submittedName>
        <fullName evidence="3">Transposase</fullName>
    </submittedName>
</protein>
<dbReference type="PANTHER" id="PTHR46889:SF4">
    <property type="entry name" value="TRANSPOSASE INSO FOR INSERTION SEQUENCE ELEMENT IS911B-RELATED"/>
    <property type="match status" value="1"/>
</dbReference>
<dbReference type="InterPro" id="IPR036397">
    <property type="entry name" value="RNaseH_sf"/>
</dbReference>
<evidence type="ECO:0000313" key="4">
    <source>
        <dbReference type="Proteomes" id="UP000277766"/>
    </source>
</evidence>
<dbReference type="PANTHER" id="PTHR46889">
    <property type="entry name" value="TRANSPOSASE INSF FOR INSERTION SEQUENCE IS3B-RELATED"/>
    <property type="match status" value="1"/>
</dbReference>
<dbReference type="GO" id="GO:0015074">
    <property type="term" value="P:DNA integration"/>
    <property type="evidence" value="ECO:0007669"/>
    <property type="project" value="InterPro"/>
</dbReference>
<dbReference type="PROSITE" id="PS50994">
    <property type="entry name" value="INTEGRASE"/>
    <property type="match status" value="1"/>
</dbReference>
<feature type="domain" description="Integrase catalytic" evidence="2">
    <location>
        <begin position="118"/>
        <end position="283"/>
    </location>
</feature>
<dbReference type="Pfam" id="PF13683">
    <property type="entry name" value="rve_3"/>
    <property type="match status" value="1"/>
</dbReference>
<proteinExistence type="predicted"/>
<evidence type="ECO:0000313" key="3">
    <source>
        <dbReference type="EMBL" id="RTR18046.1"/>
    </source>
</evidence>
<gene>
    <name evidence="3" type="ORF">EJ104_13700</name>
</gene>
<evidence type="ECO:0000259" key="2">
    <source>
        <dbReference type="PROSITE" id="PS50994"/>
    </source>
</evidence>
<sequence length="289" mass="32953">MDELLACYQELLGDHPKLSLSRFAGEVERPYHVLRDARQNAERSAQRTERRQHVLEEVRLKALEEPLSGYRLIYQALQQDVLRPAPGLHTVRRCMVELKVQRPIPRKKRRPSACPTSIVLWPAGRRVQVDAIRLSLPDGICWAYLVLDVESRALLHIEVVRNLSASSAVTALQRGVYVLHHLGIHEQLLIMTDGGSDFTSGAFQAACQEPGNWVRAKVSQKRGMGILERLNRTFKYDGVFREELTNIAQLRAFSTKFKNWYNSGRRHSSLGYAYPWVKLLEATESSNVA</sequence>
<organism evidence="3 4">
    <name type="scientific">Deinococcus radiophilus</name>
    <dbReference type="NCBI Taxonomy" id="32062"/>
    <lineage>
        <taxon>Bacteria</taxon>
        <taxon>Thermotogati</taxon>
        <taxon>Deinococcota</taxon>
        <taxon>Deinococci</taxon>
        <taxon>Deinococcales</taxon>
        <taxon>Deinococcaceae</taxon>
        <taxon>Deinococcus</taxon>
    </lineage>
</organism>
<keyword evidence="1" id="KW-0175">Coiled coil</keyword>
<dbReference type="Gene3D" id="3.30.420.10">
    <property type="entry name" value="Ribonuclease H-like superfamily/Ribonuclease H"/>
    <property type="match status" value="1"/>
</dbReference>
<dbReference type="Proteomes" id="UP000277766">
    <property type="component" value="Unassembled WGS sequence"/>
</dbReference>
<dbReference type="EMBL" id="RXPE01000069">
    <property type="protein sequence ID" value="RTR18046.1"/>
    <property type="molecule type" value="Genomic_DNA"/>
</dbReference>
<dbReference type="AlphaFoldDB" id="A0A431VEP3"/>
<dbReference type="InterPro" id="IPR012337">
    <property type="entry name" value="RNaseH-like_sf"/>
</dbReference>
<dbReference type="SUPFAM" id="SSF53098">
    <property type="entry name" value="Ribonuclease H-like"/>
    <property type="match status" value="1"/>
</dbReference>
<feature type="coiled-coil region" evidence="1">
    <location>
        <begin position="31"/>
        <end position="58"/>
    </location>
</feature>
<dbReference type="InterPro" id="IPR001584">
    <property type="entry name" value="Integrase_cat-core"/>
</dbReference>
<comment type="caution">
    <text evidence="3">The sequence shown here is derived from an EMBL/GenBank/DDBJ whole genome shotgun (WGS) entry which is preliminary data.</text>
</comment>
<name>A0A431VEP3_9DEIO</name>
<dbReference type="GO" id="GO:0003676">
    <property type="term" value="F:nucleic acid binding"/>
    <property type="evidence" value="ECO:0007669"/>
    <property type="project" value="InterPro"/>
</dbReference>
<keyword evidence="4" id="KW-1185">Reference proteome</keyword>
<accession>A0A431VEP3</accession>
<dbReference type="RefSeq" id="WP_126353690.1">
    <property type="nucleotide sequence ID" value="NZ_CP086380.1"/>
</dbReference>
<dbReference type="OrthoDB" id="9813126at2"/>
<evidence type="ECO:0000256" key="1">
    <source>
        <dbReference type="SAM" id="Coils"/>
    </source>
</evidence>